<dbReference type="InterPro" id="IPR047647">
    <property type="entry name" value="ISAs1_transpos"/>
</dbReference>
<comment type="caution">
    <text evidence="2">The sequence shown here is derived from an EMBL/GenBank/DDBJ whole genome shotgun (WGS) entry which is preliminary data.</text>
</comment>
<keyword evidence="3" id="KW-1185">Reference proteome</keyword>
<evidence type="ECO:0000313" key="2">
    <source>
        <dbReference type="EMBL" id="NKN34727.1"/>
    </source>
</evidence>
<dbReference type="Pfam" id="PF01609">
    <property type="entry name" value="DDE_Tnp_1"/>
    <property type="match status" value="1"/>
</dbReference>
<dbReference type="Proteomes" id="UP000740754">
    <property type="component" value="Unassembled WGS sequence"/>
</dbReference>
<dbReference type="EMBL" id="JAAXKX010000053">
    <property type="protein sequence ID" value="NKN34727.1"/>
    <property type="molecule type" value="Genomic_DNA"/>
</dbReference>
<evidence type="ECO:0000313" key="3">
    <source>
        <dbReference type="Proteomes" id="UP000740754"/>
    </source>
</evidence>
<name>A0ABX1IB25_9GAMM</name>
<dbReference type="RefSeq" id="WP_168671090.1">
    <property type="nucleotide sequence ID" value="NZ_JAAXKX010000053.1"/>
</dbReference>
<protein>
    <submittedName>
        <fullName evidence="2">ISAs1 family transposase</fullName>
    </submittedName>
</protein>
<dbReference type="NCBIfam" id="NF033564">
    <property type="entry name" value="transpos_ISAs1"/>
    <property type="match status" value="1"/>
</dbReference>
<organism evidence="2 3">
    <name type="scientific">Marichromatium bheemlicum</name>
    <dbReference type="NCBI Taxonomy" id="365339"/>
    <lineage>
        <taxon>Bacteria</taxon>
        <taxon>Pseudomonadati</taxon>
        <taxon>Pseudomonadota</taxon>
        <taxon>Gammaproteobacteria</taxon>
        <taxon>Chromatiales</taxon>
        <taxon>Chromatiaceae</taxon>
        <taxon>Marichromatium</taxon>
    </lineage>
</organism>
<dbReference type="InterPro" id="IPR051698">
    <property type="entry name" value="Transposase_11-like"/>
</dbReference>
<dbReference type="PANTHER" id="PTHR30298">
    <property type="entry name" value="H REPEAT-ASSOCIATED PREDICTED TRANSPOSASE"/>
    <property type="match status" value="1"/>
</dbReference>
<dbReference type="PANTHER" id="PTHR30298:SF0">
    <property type="entry name" value="PROTEIN YBFL-RELATED"/>
    <property type="match status" value="1"/>
</dbReference>
<reference evidence="2 3" key="1">
    <citation type="submission" date="2020-04" db="EMBL/GenBank/DDBJ databases">
        <title>Draft Whole-Genome sequence of Marichromatium bheemlicum DSM 18632, type strain.</title>
        <authorList>
            <person name="Kyndt J.A."/>
            <person name="Meyer T.E."/>
        </authorList>
    </citation>
    <scope>NUCLEOTIDE SEQUENCE [LARGE SCALE GENOMIC DNA]</scope>
    <source>
        <strain evidence="2 3">DSM 18632</strain>
    </source>
</reference>
<proteinExistence type="predicted"/>
<accession>A0ABX1IB25</accession>
<gene>
    <name evidence="2" type="ORF">HF203_16065</name>
</gene>
<dbReference type="InterPro" id="IPR002559">
    <property type="entry name" value="Transposase_11"/>
</dbReference>
<feature type="non-terminal residue" evidence="2">
    <location>
        <position position="1"/>
    </location>
</feature>
<feature type="non-terminal residue" evidence="2">
    <location>
        <position position="151"/>
    </location>
</feature>
<sequence>ALLELLQLEGCIVTIDAMGCQHAIAERIQAQGADYVLALKGNQPRLAEAVEEAFIDADARDYADTDSQLFETRERGHGRSETRRYRTLTVPADLPGAQDWPGLRTLGMVESERTVNDQVSREIRFFISSLDANAETFARAVRDHWGIENTL</sequence>
<evidence type="ECO:0000259" key="1">
    <source>
        <dbReference type="Pfam" id="PF01609"/>
    </source>
</evidence>
<feature type="domain" description="Transposase IS4-like" evidence="1">
    <location>
        <begin position="2"/>
        <end position="150"/>
    </location>
</feature>